<dbReference type="InterPro" id="IPR011990">
    <property type="entry name" value="TPR-like_helical_dom_sf"/>
</dbReference>
<evidence type="ECO:0000256" key="4">
    <source>
        <dbReference type="PROSITE-ProRule" id="PRU00339"/>
    </source>
</evidence>
<dbReference type="InterPro" id="IPR050330">
    <property type="entry name" value="Bact_OuterMem_StrucFunc"/>
</dbReference>
<dbReference type="PRINTS" id="PR01023">
    <property type="entry name" value="NAFLGMOTY"/>
</dbReference>
<keyword evidence="2 5" id="KW-0472">Membrane</keyword>
<accession>A0A6B2GZI9</accession>
<dbReference type="PROSITE" id="PS51123">
    <property type="entry name" value="OMPA_2"/>
    <property type="match status" value="1"/>
</dbReference>
<dbReference type="Gene3D" id="3.30.1330.60">
    <property type="entry name" value="OmpA-like domain"/>
    <property type="match status" value="1"/>
</dbReference>
<dbReference type="Proteomes" id="UP000478546">
    <property type="component" value="Unassembled WGS sequence"/>
</dbReference>
<dbReference type="SUPFAM" id="SSF82171">
    <property type="entry name" value="DPP6 N-terminal domain-like"/>
    <property type="match status" value="1"/>
</dbReference>
<organism evidence="7 8">
    <name type="scientific">Pontibacter fetidus</name>
    <dbReference type="NCBI Taxonomy" id="2700082"/>
    <lineage>
        <taxon>Bacteria</taxon>
        <taxon>Pseudomonadati</taxon>
        <taxon>Bacteroidota</taxon>
        <taxon>Cytophagia</taxon>
        <taxon>Cytophagales</taxon>
        <taxon>Hymenobacteraceae</taxon>
        <taxon>Pontibacter</taxon>
    </lineage>
</organism>
<sequence length="641" mass="71060">MAKHLLVFILGFLISVVGFAQKQTLSTTSKKAESLYLKADDYARSRDFGKALELLAEAVEKDPNFAEAYLKASNLNKMMGNKAEASEQLKQGLKLMPFNPAFANYYMDLAEFSFDKGDYQAAKSNYEAYLKANTKNPKFIAYAKNQVETINYAVEAMKHPVAFNTVQLPAAINKNPLQYFPSTTADQRFLIFTARRGSQPDHDENILISEKKDGQWQAPVSISENINTQANEGAATISGDGKTLVFTSCSRPDSFGDCDLYISFRTGEEWSKPKNMGTTVNSKAWDSQPSLSADGRTLYFSSMRGGGIGKEDIWVTNLTDDGTWGQPRNMGEPVNSKGRDLAPFIHVSGATLYFVSDGHKGLGGLDVFMTDLTRQQKWETPKNLGYPLNTHADESSLYITPDNKLGFYARTINTASGEMAVQLYALDVPAAWQAKSKSTYAQGRVFHADTKKPLAATVQLYDIATDSLVQQVQSDKVSGEYTVVLTEGKQYALYVSAPQYMINSLSFDYTSRKNLTPVALDVYLSPIKSGSAVVLNNLFFPSAKYTLEKKSETELNKLISFMRQNKNLKIEITGHTDDVGSDAANQVLSEKRAKAVVEYLASKGVPVSRIQYKGYGEAKPVKPNTSEENRQLNRRIEMQVL</sequence>
<proteinExistence type="predicted"/>
<dbReference type="CDD" id="cd15482">
    <property type="entry name" value="Sialidase_non-viral"/>
    <property type="match status" value="1"/>
</dbReference>
<evidence type="ECO:0000259" key="6">
    <source>
        <dbReference type="PROSITE" id="PS51123"/>
    </source>
</evidence>
<dbReference type="Pfam" id="PF14559">
    <property type="entry name" value="TPR_19"/>
    <property type="match status" value="1"/>
</dbReference>
<dbReference type="PRINTS" id="PR01021">
    <property type="entry name" value="OMPADOMAIN"/>
</dbReference>
<dbReference type="PROSITE" id="PS50005">
    <property type="entry name" value="TPR"/>
    <property type="match status" value="1"/>
</dbReference>
<evidence type="ECO:0000313" key="7">
    <source>
        <dbReference type="EMBL" id="NDK55451.1"/>
    </source>
</evidence>
<evidence type="ECO:0000313" key="8">
    <source>
        <dbReference type="Proteomes" id="UP000478546"/>
    </source>
</evidence>
<comment type="caution">
    <text evidence="7">The sequence shown here is derived from an EMBL/GenBank/DDBJ whole genome shotgun (WGS) entry which is preliminary data.</text>
</comment>
<dbReference type="PANTHER" id="PTHR30329">
    <property type="entry name" value="STATOR ELEMENT OF FLAGELLAR MOTOR COMPLEX"/>
    <property type="match status" value="1"/>
</dbReference>
<dbReference type="EMBL" id="JAAEAA010000006">
    <property type="protein sequence ID" value="NDK55451.1"/>
    <property type="molecule type" value="Genomic_DNA"/>
</dbReference>
<dbReference type="GO" id="GO:0009279">
    <property type="term" value="C:cell outer membrane"/>
    <property type="evidence" value="ECO:0007669"/>
    <property type="project" value="UniProtKB-SubCell"/>
</dbReference>
<dbReference type="InterPro" id="IPR006664">
    <property type="entry name" value="OMP_bac"/>
</dbReference>
<dbReference type="RefSeq" id="WP_162345515.1">
    <property type="nucleotide sequence ID" value="NZ_JAAEAA010000006.1"/>
</dbReference>
<dbReference type="Pfam" id="PF07676">
    <property type="entry name" value="PD40"/>
    <property type="match status" value="3"/>
</dbReference>
<dbReference type="InterPro" id="IPR011659">
    <property type="entry name" value="WD40"/>
</dbReference>
<dbReference type="InterPro" id="IPR006665">
    <property type="entry name" value="OmpA-like"/>
</dbReference>
<keyword evidence="3" id="KW-0998">Cell outer membrane</keyword>
<protein>
    <submittedName>
        <fullName evidence="7">OmpA family protein</fullName>
    </submittedName>
</protein>
<dbReference type="SUPFAM" id="SSF48452">
    <property type="entry name" value="TPR-like"/>
    <property type="match status" value="1"/>
</dbReference>
<dbReference type="CDD" id="cd07185">
    <property type="entry name" value="OmpA_C-like"/>
    <property type="match status" value="1"/>
</dbReference>
<dbReference type="SUPFAM" id="SSF103088">
    <property type="entry name" value="OmpA-like"/>
    <property type="match status" value="1"/>
</dbReference>
<dbReference type="PROSITE" id="PS01068">
    <property type="entry name" value="OMPA_1"/>
    <property type="match status" value="1"/>
</dbReference>
<dbReference type="PANTHER" id="PTHR30329:SF21">
    <property type="entry name" value="LIPOPROTEIN YIAD-RELATED"/>
    <property type="match status" value="1"/>
</dbReference>
<gene>
    <name evidence="7" type="ORF">GWO68_05945</name>
</gene>
<evidence type="ECO:0000256" key="1">
    <source>
        <dbReference type="ARBA" id="ARBA00004442"/>
    </source>
</evidence>
<dbReference type="InterPro" id="IPR019734">
    <property type="entry name" value="TPR_rpt"/>
</dbReference>
<name>A0A6B2GZI9_9BACT</name>
<feature type="domain" description="OmpA-like" evidence="6">
    <location>
        <begin position="528"/>
        <end position="641"/>
    </location>
</feature>
<dbReference type="InterPro" id="IPR036737">
    <property type="entry name" value="OmpA-like_sf"/>
</dbReference>
<feature type="repeat" description="TPR" evidence="4">
    <location>
        <begin position="32"/>
        <end position="65"/>
    </location>
</feature>
<dbReference type="InterPro" id="IPR011042">
    <property type="entry name" value="6-blade_b-propeller_TolB-like"/>
</dbReference>
<evidence type="ECO:0000256" key="2">
    <source>
        <dbReference type="ARBA" id="ARBA00023136"/>
    </source>
</evidence>
<keyword evidence="8" id="KW-1185">Reference proteome</keyword>
<dbReference type="SMART" id="SM00028">
    <property type="entry name" value="TPR"/>
    <property type="match status" value="3"/>
</dbReference>
<dbReference type="AlphaFoldDB" id="A0A6B2GZI9"/>
<comment type="subcellular location">
    <subcellularLocation>
        <location evidence="1">Cell outer membrane</location>
    </subcellularLocation>
</comment>
<dbReference type="Pfam" id="PF00691">
    <property type="entry name" value="OmpA"/>
    <property type="match status" value="1"/>
</dbReference>
<dbReference type="Gene3D" id="1.25.40.10">
    <property type="entry name" value="Tetratricopeptide repeat domain"/>
    <property type="match status" value="1"/>
</dbReference>
<dbReference type="Gene3D" id="2.120.10.30">
    <property type="entry name" value="TolB, C-terminal domain"/>
    <property type="match status" value="1"/>
</dbReference>
<reference evidence="7 8" key="1">
    <citation type="submission" date="2020-01" db="EMBL/GenBank/DDBJ databases">
        <authorList>
            <person name="Kim M.K."/>
        </authorList>
    </citation>
    <scope>NUCLEOTIDE SEQUENCE [LARGE SCALE GENOMIC DNA]</scope>
    <source>
        <strain evidence="7 8">BT213</strain>
    </source>
</reference>
<keyword evidence="4" id="KW-0802">TPR repeat</keyword>
<evidence type="ECO:0000256" key="5">
    <source>
        <dbReference type="PROSITE-ProRule" id="PRU00473"/>
    </source>
</evidence>
<evidence type="ECO:0000256" key="3">
    <source>
        <dbReference type="ARBA" id="ARBA00023237"/>
    </source>
</evidence>
<dbReference type="InterPro" id="IPR006690">
    <property type="entry name" value="OMPA-like_CS"/>
</dbReference>